<proteinExistence type="inferred from homology"/>
<organism evidence="4 5">
    <name type="scientific">Companilactobacillus bobalius DSM 19674</name>
    <dbReference type="NCBI Taxonomy" id="1423788"/>
    <lineage>
        <taxon>Bacteria</taxon>
        <taxon>Bacillati</taxon>
        <taxon>Bacillota</taxon>
        <taxon>Bacilli</taxon>
        <taxon>Lactobacillales</taxon>
        <taxon>Lactobacillaceae</taxon>
        <taxon>Companilactobacillus</taxon>
        <taxon>Companilactobacillus bobalius</taxon>
    </lineage>
</organism>
<comment type="similarity">
    <text evidence="1 3">Belongs to the short-chain dehydrogenases/reductases (SDR) family.</text>
</comment>
<dbReference type="OrthoDB" id="9775296at2"/>
<dbReference type="PRINTS" id="PR00081">
    <property type="entry name" value="GDHRDH"/>
</dbReference>
<protein>
    <submittedName>
        <fullName evidence="4">Short-chain type dehydrogenase</fullName>
    </submittedName>
</protein>
<dbReference type="Gene3D" id="3.40.50.720">
    <property type="entry name" value="NAD(P)-binding Rossmann-like Domain"/>
    <property type="match status" value="1"/>
</dbReference>
<accession>A0A0R1KF94</accession>
<keyword evidence="2" id="KW-0560">Oxidoreductase</keyword>
<reference evidence="4 5" key="1">
    <citation type="journal article" date="2015" name="Genome Announc.">
        <title>Expanding the biotechnology potential of lactobacilli through comparative genomics of 213 strains and associated genera.</title>
        <authorList>
            <person name="Sun Z."/>
            <person name="Harris H.M."/>
            <person name="McCann A."/>
            <person name="Guo C."/>
            <person name="Argimon S."/>
            <person name="Zhang W."/>
            <person name="Yang X."/>
            <person name="Jeffery I.B."/>
            <person name="Cooney J.C."/>
            <person name="Kagawa T.F."/>
            <person name="Liu W."/>
            <person name="Song Y."/>
            <person name="Salvetti E."/>
            <person name="Wrobel A."/>
            <person name="Rasinkangas P."/>
            <person name="Parkhill J."/>
            <person name="Rea M.C."/>
            <person name="O'Sullivan O."/>
            <person name="Ritari J."/>
            <person name="Douillard F.P."/>
            <person name="Paul Ross R."/>
            <person name="Yang R."/>
            <person name="Briner A.E."/>
            <person name="Felis G.E."/>
            <person name="de Vos W.M."/>
            <person name="Barrangou R."/>
            <person name="Klaenhammer T.R."/>
            <person name="Caufield P.W."/>
            <person name="Cui Y."/>
            <person name="Zhang H."/>
            <person name="O'Toole P.W."/>
        </authorList>
    </citation>
    <scope>NUCLEOTIDE SEQUENCE [LARGE SCALE GENOMIC DNA]</scope>
    <source>
        <strain evidence="4 5">DSM 19674</strain>
    </source>
</reference>
<dbReference type="CDD" id="cd05374">
    <property type="entry name" value="17beta-HSD-like_SDR_c"/>
    <property type="match status" value="1"/>
</dbReference>
<evidence type="ECO:0000313" key="4">
    <source>
        <dbReference type="EMBL" id="KRK82246.1"/>
    </source>
</evidence>
<evidence type="ECO:0000256" key="1">
    <source>
        <dbReference type="ARBA" id="ARBA00006484"/>
    </source>
</evidence>
<evidence type="ECO:0000256" key="3">
    <source>
        <dbReference type="RuleBase" id="RU000363"/>
    </source>
</evidence>
<dbReference type="Pfam" id="PF00106">
    <property type="entry name" value="adh_short"/>
    <property type="match status" value="1"/>
</dbReference>
<dbReference type="InterPro" id="IPR036291">
    <property type="entry name" value="NAD(P)-bd_dom_sf"/>
</dbReference>
<evidence type="ECO:0000313" key="5">
    <source>
        <dbReference type="Proteomes" id="UP000051515"/>
    </source>
</evidence>
<dbReference type="SUPFAM" id="SSF51735">
    <property type="entry name" value="NAD(P)-binding Rossmann-fold domains"/>
    <property type="match status" value="1"/>
</dbReference>
<comment type="caution">
    <text evidence="4">The sequence shown here is derived from an EMBL/GenBank/DDBJ whole genome shotgun (WGS) entry which is preliminary data.</text>
</comment>
<dbReference type="GO" id="GO:0016491">
    <property type="term" value="F:oxidoreductase activity"/>
    <property type="evidence" value="ECO:0007669"/>
    <property type="project" value="UniProtKB-KW"/>
</dbReference>
<dbReference type="PANTHER" id="PTHR44169">
    <property type="entry name" value="NADPH-DEPENDENT 1-ACYLDIHYDROXYACETONE PHOSPHATE REDUCTASE"/>
    <property type="match status" value="1"/>
</dbReference>
<dbReference type="PATRIC" id="fig|1423788.3.peg.2320"/>
<gene>
    <name evidence="4" type="ORF">FC78_GL002250</name>
</gene>
<dbReference type="EMBL" id="AZDY01000038">
    <property type="protein sequence ID" value="KRK82246.1"/>
    <property type="molecule type" value="Genomic_DNA"/>
</dbReference>
<dbReference type="InterPro" id="IPR002347">
    <property type="entry name" value="SDR_fam"/>
</dbReference>
<dbReference type="RefSeq" id="WP_056953062.1">
    <property type="nucleotide sequence ID" value="NZ_AZDY01000038.1"/>
</dbReference>
<evidence type="ECO:0000256" key="2">
    <source>
        <dbReference type="ARBA" id="ARBA00023002"/>
    </source>
</evidence>
<keyword evidence="5" id="KW-1185">Reference proteome</keyword>
<dbReference type="Proteomes" id="UP000051515">
    <property type="component" value="Unassembled WGS sequence"/>
</dbReference>
<name>A0A0R1KF94_9LACO</name>
<dbReference type="PRINTS" id="PR00080">
    <property type="entry name" value="SDRFAMILY"/>
</dbReference>
<dbReference type="PANTHER" id="PTHR44169:SF6">
    <property type="entry name" value="NADPH-DEPENDENT 1-ACYLDIHYDROXYACETONE PHOSPHATE REDUCTASE"/>
    <property type="match status" value="1"/>
</dbReference>
<dbReference type="STRING" id="1423788.FC78_GL002250"/>
<dbReference type="AlphaFoldDB" id="A0A0R1KF94"/>
<sequence length="272" mass="30367">MKKVAIITGISSGMGKAAALYFKEQGFEVYGGARRIERLTDLKEQGIHTQSLDVTDAISVRALVDRTISEQGQIDVLVNNAGYGEFGPIEEVPIENAKKQFDVNVFGAAQITKYVLPQMRQQGSGRIVNISSVGSNIYSPLGGWYYTTKASLNMWSDVLDQEVKQFGIRSVIVQPGLTKSEWSKIAFENAKKNLVENSPYENMLDKTEELFSKITFSEATAEDLAKVFYRAATDIKPKRRYYHSIVDHGMVLVARTMPNTYRAVLSKMMKGI</sequence>